<keyword evidence="3" id="KW-1133">Transmembrane helix</keyword>
<evidence type="ECO:0000313" key="6">
    <source>
        <dbReference type="Proteomes" id="UP000743370"/>
    </source>
</evidence>
<dbReference type="GO" id="GO:0008353">
    <property type="term" value="F:RNA polymerase II CTD heptapeptide repeat kinase activity"/>
    <property type="evidence" value="ECO:0007669"/>
    <property type="project" value="TreeGrafter"/>
</dbReference>
<evidence type="ECO:0000313" key="5">
    <source>
        <dbReference type="EMBL" id="KAG2389769.1"/>
    </source>
</evidence>
<keyword evidence="3" id="KW-0812">Transmembrane</keyword>
<dbReference type="PROSITE" id="PS50011">
    <property type="entry name" value="PROTEIN_KINASE_DOM"/>
    <property type="match status" value="1"/>
</dbReference>
<accession>A0A8T0JZ64</accession>
<comment type="caution">
    <text evidence="5">The sequence shown here is derived from an EMBL/GenBank/DDBJ whole genome shotgun (WGS) entry which is preliminary data.</text>
</comment>
<keyword evidence="5" id="KW-0808">Transferase</keyword>
<proteinExistence type="predicted"/>
<dbReference type="Pfam" id="PF00069">
    <property type="entry name" value="Pkinase"/>
    <property type="match status" value="1"/>
</dbReference>
<protein>
    <submittedName>
        <fullName evidence="5">Serine/threonine-protein kinase</fullName>
    </submittedName>
</protein>
<organism evidence="5 6">
    <name type="scientific">Phaseolus angularis</name>
    <name type="common">Azuki bean</name>
    <name type="synonym">Vigna angularis</name>
    <dbReference type="NCBI Taxonomy" id="3914"/>
    <lineage>
        <taxon>Eukaryota</taxon>
        <taxon>Viridiplantae</taxon>
        <taxon>Streptophyta</taxon>
        <taxon>Embryophyta</taxon>
        <taxon>Tracheophyta</taxon>
        <taxon>Spermatophyta</taxon>
        <taxon>Magnoliopsida</taxon>
        <taxon>eudicotyledons</taxon>
        <taxon>Gunneridae</taxon>
        <taxon>Pentapetalae</taxon>
        <taxon>rosids</taxon>
        <taxon>fabids</taxon>
        <taxon>Fabales</taxon>
        <taxon>Fabaceae</taxon>
        <taxon>Papilionoideae</taxon>
        <taxon>50 kb inversion clade</taxon>
        <taxon>NPAAA clade</taxon>
        <taxon>indigoferoid/millettioid clade</taxon>
        <taxon>Phaseoleae</taxon>
        <taxon>Vigna</taxon>
    </lineage>
</organism>
<dbReference type="SMART" id="SM00220">
    <property type="entry name" value="S_TKc"/>
    <property type="match status" value="1"/>
</dbReference>
<dbReference type="EMBL" id="JABFOF010000007">
    <property type="protein sequence ID" value="KAG2389769.1"/>
    <property type="molecule type" value="Genomic_DNA"/>
</dbReference>
<dbReference type="Gene3D" id="1.10.510.10">
    <property type="entry name" value="Transferase(Phosphotransferase) domain 1"/>
    <property type="match status" value="1"/>
</dbReference>
<keyword evidence="1" id="KW-0547">Nucleotide-binding</keyword>
<dbReference type="SUPFAM" id="SSF56112">
    <property type="entry name" value="Protein kinase-like (PK-like)"/>
    <property type="match status" value="1"/>
</dbReference>
<dbReference type="PANTHER" id="PTHR24056">
    <property type="entry name" value="CELL DIVISION PROTEIN KINASE"/>
    <property type="match status" value="1"/>
</dbReference>
<dbReference type="InterPro" id="IPR050108">
    <property type="entry name" value="CDK"/>
</dbReference>
<keyword evidence="3" id="KW-0472">Membrane</keyword>
<keyword evidence="5" id="KW-0418">Kinase</keyword>
<gene>
    <name evidence="5" type="ORF">HKW66_Vig0178420</name>
</gene>
<dbReference type="PANTHER" id="PTHR24056:SF425">
    <property type="entry name" value="PROTEIN KINASE DOMAIN-CONTAINING PROTEIN"/>
    <property type="match status" value="1"/>
</dbReference>
<dbReference type="InterPro" id="IPR011009">
    <property type="entry name" value="Kinase-like_dom_sf"/>
</dbReference>
<dbReference type="GO" id="GO:0005524">
    <property type="term" value="F:ATP binding"/>
    <property type="evidence" value="ECO:0007669"/>
    <property type="project" value="UniProtKB-KW"/>
</dbReference>
<dbReference type="GO" id="GO:0032968">
    <property type="term" value="P:positive regulation of transcription elongation by RNA polymerase II"/>
    <property type="evidence" value="ECO:0007669"/>
    <property type="project" value="TreeGrafter"/>
</dbReference>
<feature type="domain" description="Protein kinase" evidence="4">
    <location>
        <begin position="1"/>
        <end position="200"/>
    </location>
</feature>
<evidence type="ECO:0000256" key="1">
    <source>
        <dbReference type="ARBA" id="ARBA00022741"/>
    </source>
</evidence>
<dbReference type="GO" id="GO:0000307">
    <property type="term" value="C:cyclin-dependent protein kinase holoenzyme complex"/>
    <property type="evidence" value="ECO:0007669"/>
    <property type="project" value="TreeGrafter"/>
</dbReference>
<evidence type="ECO:0000256" key="3">
    <source>
        <dbReference type="SAM" id="Phobius"/>
    </source>
</evidence>
<sequence>MQVGQGTYNNVYKALDRDTQEIVALKKVKCYMHQLLPGLQHCHDMGILHRVINGSNLLFDKNGMLQIVDFGLANFYGPDYHEPLTSRVMTLWYRVLELLLGDTDYGVGDNLWSSECLLAEMFKGFPIMPSRNERASSLFALVLARVCRKGLRVQVRRRPGEGATWLLRFTVKFLKRDLESYHYDTRIGGCVLRFLDLGFFLKGFKLGKCCGSDARGLWFGPRYTTNLSWETPPIPFIHEIPHQSFICILRSQHQNENFAKELCIPCQSQLHQEPLAININLRQPLTREKGLLLKFLKSSSISFFISIRENFSGRSSFSGDPLNFGDFLAPGTLFNGVYDVPTPTFLSSILSVTGAIGFWVCFGVFLHVSRVATATLGF</sequence>
<evidence type="ECO:0000259" key="4">
    <source>
        <dbReference type="PROSITE" id="PS50011"/>
    </source>
</evidence>
<dbReference type="AlphaFoldDB" id="A0A8T0JZ64"/>
<name>A0A8T0JZ64_PHAAN</name>
<dbReference type="GO" id="GO:0005634">
    <property type="term" value="C:nucleus"/>
    <property type="evidence" value="ECO:0007669"/>
    <property type="project" value="TreeGrafter"/>
</dbReference>
<dbReference type="InterPro" id="IPR000719">
    <property type="entry name" value="Prot_kinase_dom"/>
</dbReference>
<reference evidence="5 6" key="1">
    <citation type="submission" date="2020-05" db="EMBL/GenBank/DDBJ databases">
        <title>Vigna angularis (adzuki bean) Var. LongXiaoDou No. 4 denovo assembly.</title>
        <authorList>
            <person name="Xiang H."/>
        </authorList>
    </citation>
    <scope>NUCLEOTIDE SEQUENCE [LARGE SCALE GENOMIC DNA]</scope>
    <source>
        <tissue evidence="5">Leaf</tissue>
    </source>
</reference>
<evidence type="ECO:0000256" key="2">
    <source>
        <dbReference type="ARBA" id="ARBA00022840"/>
    </source>
</evidence>
<feature type="transmembrane region" description="Helical" evidence="3">
    <location>
        <begin position="345"/>
        <end position="368"/>
    </location>
</feature>
<keyword evidence="2" id="KW-0067">ATP-binding</keyword>
<dbReference type="Proteomes" id="UP000743370">
    <property type="component" value="Unassembled WGS sequence"/>
</dbReference>